<dbReference type="GO" id="GO:0005829">
    <property type="term" value="C:cytosol"/>
    <property type="evidence" value="ECO:0007669"/>
    <property type="project" value="TreeGrafter"/>
</dbReference>
<dbReference type="GO" id="GO:0033745">
    <property type="term" value="F:L-methionine-(R)-S-oxide reductase activity"/>
    <property type="evidence" value="ECO:0007669"/>
    <property type="project" value="TreeGrafter"/>
</dbReference>
<dbReference type="FunFam" id="3.30.450.40:FF:000051">
    <property type="entry name" value="ABC1 family protein C21C3.03"/>
    <property type="match status" value="1"/>
</dbReference>
<evidence type="ECO:0000313" key="4">
    <source>
        <dbReference type="Proteomes" id="UP001162031"/>
    </source>
</evidence>
<comment type="caution">
    <text evidence="3">The sequence shown here is derived from an EMBL/GenBank/DDBJ whole genome shotgun (WGS) entry which is preliminary data.</text>
</comment>
<dbReference type="PROSITE" id="PS01320">
    <property type="entry name" value="UPF0067"/>
    <property type="match status" value="1"/>
</dbReference>
<evidence type="ECO:0000259" key="2">
    <source>
        <dbReference type="Pfam" id="PF13185"/>
    </source>
</evidence>
<dbReference type="InterPro" id="IPR051330">
    <property type="entry name" value="Phosphatase_reg/MetRdx"/>
</dbReference>
<sequence length="305" mass="33565">MTQSVDTALQLFPIIEEERCGMAHHVAASAVQPLVALFVPNDKHDNSHELQTLLMPVLFLFRGRHDITLVQSSSRDSANPRLVVFKNGKKAVAVTTDTELKDRVSTLVDEIGWSPDCPDETQLPNYLQPIDADELLADVKAFTIAAGQRDYVANAANVASIIWHAFMAAGRPMNWSGFYFVRPLANPNESDHDHMLVLGPFMGKPACSRIRFHSGACGAAWRTKAVQRIADVHEFRGHIACDSASNSELVVPVVDKDDNVLAVIDLDSPVQNGFSMADERTFGQVARVMADACDWSSLRLPFTQP</sequence>
<accession>A0AAV0UX93</accession>
<dbReference type="Pfam" id="PF13185">
    <property type="entry name" value="GAF_2"/>
    <property type="match status" value="1"/>
</dbReference>
<dbReference type="AlphaFoldDB" id="A0AAV0UX93"/>
<evidence type="ECO:0000256" key="1">
    <source>
        <dbReference type="ARBA" id="ARBA00038454"/>
    </source>
</evidence>
<proteinExistence type="inferred from homology"/>
<dbReference type="EMBL" id="CANTFL010001450">
    <property type="protein sequence ID" value="CAI5741494.1"/>
    <property type="molecule type" value="Genomic_DNA"/>
</dbReference>
<dbReference type="Proteomes" id="UP001162031">
    <property type="component" value="Unassembled WGS sequence"/>
</dbReference>
<protein>
    <recommendedName>
        <fullName evidence="2">GAF domain-containing protein</fullName>
    </recommendedName>
</protein>
<dbReference type="Gene3D" id="3.30.450.40">
    <property type="match status" value="1"/>
</dbReference>
<feature type="domain" description="GAF" evidence="2">
    <location>
        <begin position="191"/>
        <end position="292"/>
    </location>
</feature>
<gene>
    <name evidence="3" type="ORF">HBR001_LOCUS8511</name>
</gene>
<dbReference type="SUPFAM" id="SSF55781">
    <property type="entry name" value="GAF domain-like"/>
    <property type="match status" value="1"/>
</dbReference>
<dbReference type="InterPro" id="IPR000614">
    <property type="entry name" value="FRMsr_CS"/>
</dbReference>
<dbReference type="PANTHER" id="PTHR21021">
    <property type="entry name" value="GAF/PUTATIVE CYTOSKELETAL PROTEIN"/>
    <property type="match status" value="1"/>
</dbReference>
<name>A0AAV0UX93_HYABA</name>
<evidence type="ECO:0000313" key="3">
    <source>
        <dbReference type="EMBL" id="CAI5741494.1"/>
    </source>
</evidence>
<organism evidence="3 4">
    <name type="scientific">Hyaloperonospora brassicae</name>
    <name type="common">Brassica downy mildew</name>
    <name type="synonym">Peronospora brassicae</name>
    <dbReference type="NCBI Taxonomy" id="162125"/>
    <lineage>
        <taxon>Eukaryota</taxon>
        <taxon>Sar</taxon>
        <taxon>Stramenopiles</taxon>
        <taxon>Oomycota</taxon>
        <taxon>Peronosporomycetes</taxon>
        <taxon>Peronosporales</taxon>
        <taxon>Peronosporaceae</taxon>
        <taxon>Hyaloperonospora</taxon>
    </lineage>
</organism>
<comment type="similarity">
    <text evidence="1">Belongs to the free Met sulfoxide reductase family.</text>
</comment>
<dbReference type="PANTHER" id="PTHR21021:SF15">
    <property type="entry name" value="FREE METHIONINE-R-SULFOXIDE REDUCTASE"/>
    <property type="match status" value="1"/>
</dbReference>
<dbReference type="InterPro" id="IPR029016">
    <property type="entry name" value="GAF-like_dom_sf"/>
</dbReference>
<reference evidence="3" key="1">
    <citation type="submission" date="2022-12" db="EMBL/GenBank/DDBJ databases">
        <authorList>
            <person name="Webb A."/>
        </authorList>
    </citation>
    <scope>NUCLEOTIDE SEQUENCE</scope>
    <source>
        <strain evidence="3">Hp1</strain>
    </source>
</reference>
<keyword evidence="4" id="KW-1185">Reference proteome</keyword>
<dbReference type="InterPro" id="IPR003018">
    <property type="entry name" value="GAF"/>
</dbReference>